<proteinExistence type="predicted"/>
<dbReference type="HOGENOM" id="CLU_2151636_0_0_1"/>
<keyword evidence="3" id="KW-1185">Reference proteome</keyword>
<organism evidence="2 3">
    <name type="scientific">Amanita muscaria (strain Koide BX008)</name>
    <dbReference type="NCBI Taxonomy" id="946122"/>
    <lineage>
        <taxon>Eukaryota</taxon>
        <taxon>Fungi</taxon>
        <taxon>Dikarya</taxon>
        <taxon>Basidiomycota</taxon>
        <taxon>Agaricomycotina</taxon>
        <taxon>Agaricomycetes</taxon>
        <taxon>Agaricomycetidae</taxon>
        <taxon>Agaricales</taxon>
        <taxon>Pluteineae</taxon>
        <taxon>Amanitaceae</taxon>
        <taxon>Amanita</taxon>
    </lineage>
</organism>
<sequence length="112" mass="12444">TYMNLSPPKKVWLGDRRYILAVGMGQLHLEMDLGNDQKGLLIVHNAYHVPDLSGNVVSVTYFTKNGYSAYFEQAGCQIFNHAGRLCGLACEDEDLHVLAAMTIVPEASAFRR</sequence>
<evidence type="ECO:0000313" key="3">
    <source>
        <dbReference type="Proteomes" id="UP000054549"/>
    </source>
</evidence>
<dbReference type="OrthoDB" id="3340343at2759"/>
<dbReference type="Proteomes" id="UP000054549">
    <property type="component" value="Unassembled WGS sequence"/>
</dbReference>
<dbReference type="InterPro" id="IPR054722">
    <property type="entry name" value="PolX-like_BBD"/>
</dbReference>
<dbReference type="Pfam" id="PF22936">
    <property type="entry name" value="Pol_BBD"/>
    <property type="match status" value="1"/>
</dbReference>
<reference evidence="2 3" key="1">
    <citation type="submission" date="2014-04" db="EMBL/GenBank/DDBJ databases">
        <title>Evolutionary Origins and Diversification of the Mycorrhizal Mutualists.</title>
        <authorList>
            <consortium name="DOE Joint Genome Institute"/>
            <consortium name="Mycorrhizal Genomics Consortium"/>
            <person name="Kohler A."/>
            <person name="Kuo A."/>
            <person name="Nagy L.G."/>
            <person name="Floudas D."/>
            <person name="Copeland A."/>
            <person name="Barry K.W."/>
            <person name="Cichocki N."/>
            <person name="Veneault-Fourrey C."/>
            <person name="LaButti K."/>
            <person name="Lindquist E.A."/>
            <person name="Lipzen A."/>
            <person name="Lundell T."/>
            <person name="Morin E."/>
            <person name="Murat C."/>
            <person name="Riley R."/>
            <person name="Ohm R."/>
            <person name="Sun H."/>
            <person name="Tunlid A."/>
            <person name="Henrissat B."/>
            <person name="Grigoriev I.V."/>
            <person name="Hibbett D.S."/>
            <person name="Martin F."/>
        </authorList>
    </citation>
    <scope>NUCLEOTIDE SEQUENCE [LARGE SCALE GENOMIC DNA]</scope>
    <source>
        <strain evidence="2 3">Koide BX008</strain>
    </source>
</reference>
<feature type="domain" description="Retrovirus-related Pol polyprotein from transposon TNT 1-94-like beta-barrel" evidence="1">
    <location>
        <begin position="5"/>
        <end position="67"/>
    </location>
</feature>
<feature type="non-terminal residue" evidence="2">
    <location>
        <position position="112"/>
    </location>
</feature>
<evidence type="ECO:0000259" key="1">
    <source>
        <dbReference type="Pfam" id="PF22936"/>
    </source>
</evidence>
<dbReference type="STRING" id="946122.A0A0C2RWC2"/>
<feature type="non-terminal residue" evidence="2">
    <location>
        <position position="1"/>
    </location>
</feature>
<accession>A0A0C2RWC2</accession>
<name>A0A0C2RWC2_AMAMK</name>
<protein>
    <recommendedName>
        <fullName evidence="1">Retrovirus-related Pol polyprotein from transposon TNT 1-94-like beta-barrel domain-containing protein</fullName>
    </recommendedName>
</protein>
<dbReference type="InParanoid" id="A0A0C2RWC2"/>
<gene>
    <name evidence="2" type="ORF">M378DRAFT_38380</name>
</gene>
<evidence type="ECO:0000313" key="2">
    <source>
        <dbReference type="EMBL" id="KIL54535.1"/>
    </source>
</evidence>
<dbReference type="EMBL" id="KN818711">
    <property type="protein sequence ID" value="KIL54535.1"/>
    <property type="molecule type" value="Genomic_DNA"/>
</dbReference>
<dbReference type="AlphaFoldDB" id="A0A0C2RWC2"/>